<proteinExistence type="predicted"/>
<protein>
    <submittedName>
        <fullName evidence="1">Uncharacterized protein</fullName>
    </submittedName>
</protein>
<dbReference type="EMBL" id="JARBHB010000001">
    <property type="protein sequence ID" value="KAJ8897160.1"/>
    <property type="molecule type" value="Genomic_DNA"/>
</dbReference>
<gene>
    <name evidence="1" type="ORF">PR048_002506</name>
</gene>
<evidence type="ECO:0000313" key="2">
    <source>
        <dbReference type="Proteomes" id="UP001159363"/>
    </source>
</evidence>
<dbReference type="Proteomes" id="UP001159363">
    <property type="component" value="Chromosome 1"/>
</dbReference>
<evidence type="ECO:0000313" key="1">
    <source>
        <dbReference type="EMBL" id="KAJ8897160.1"/>
    </source>
</evidence>
<keyword evidence="2" id="KW-1185">Reference proteome</keyword>
<comment type="caution">
    <text evidence="1">The sequence shown here is derived from an EMBL/GenBank/DDBJ whole genome shotgun (WGS) entry which is preliminary data.</text>
</comment>
<name>A0ABQ9ILU7_9NEOP</name>
<accession>A0ABQ9ILU7</accession>
<sequence>MKTSSSIVPAPSDVMTAEPLGTPTVSSTELSVACWCRFYCKDFAFELTARRHEVNECPNSWSYVKRRTESHRPKNGLDPAYLSTEQLEKHQPHLKYAVGQREIRSIAASCSSIVRGELFEITRNSHREYRRRGNTACVSRSSEDCLPLIIPPSSNYSFLSLLQLALHIGRAPQVLSYSGATIRFVDAGSSLAAGDNVQRHCAGVLSLSLIGSCFRQTGPFKKGALAESLLLCRRGNDGEPQRYLVTDQYSCFCTRQGDASENRKYKYNRDTVWFSAGGCGSNPESVYYVEHLRFSQVGIVQDDAVGRRVFSGIPRFPRHGIPALLYSRLISPSSVLKTSWLRATQISQLNCTAQIKDVASVIPSGAAVTQCIKWGRSSSVAREPNRGAAEAQGLEHPIVGPQLSSREMAIESHRRLTSNPEQGGPPCCDVTPPGRGGGGWHDSNMAGIEPGSPRLESEYGEKYKGSGTHHCLGSGGHCPERLVLDPQLAAPVTCRRLPLWIVTWLPSHFSPHHACSFATCLSIGSRCASRSEFPSNLFVF</sequence>
<organism evidence="1 2">
    <name type="scientific">Dryococelus australis</name>
    <dbReference type="NCBI Taxonomy" id="614101"/>
    <lineage>
        <taxon>Eukaryota</taxon>
        <taxon>Metazoa</taxon>
        <taxon>Ecdysozoa</taxon>
        <taxon>Arthropoda</taxon>
        <taxon>Hexapoda</taxon>
        <taxon>Insecta</taxon>
        <taxon>Pterygota</taxon>
        <taxon>Neoptera</taxon>
        <taxon>Polyneoptera</taxon>
        <taxon>Phasmatodea</taxon>
        <taxon>Verophasmatodea</taxon>
        <taxon>Anareolatae</taxon>
        <taxon>Phasmatidae</taxon>
        <taxon>Eurycanthinae</taxon>
        <taxon>Dryococelus</taxon>
    </lineage>
</organism>
<reference evidence="1 2" key="1">
    <citation type="submission" date="2023-02" db="EMBL/GenBank/DDBJ databases">
        <title>LHISI_Scaffold_Assembly.</title>
        <authorList>
            <person name="Stuart O.P."/>
            <person name="Cleave R."/>
            <person name="Magrath M.J.L."/>
            <person name="Mikheyev A.S."/>
        </authorList>
    </citation>
    <scope>NUCLEOTIDE SEQUENCE [LARGE SCALE GENOMIC DNA]</scope>
    <source>
        <strain evidence="1">Daus_M_001</strain>
        <tissue evidence="1">Leg muscle</tissue>
    </source>
</reference>